<dbReference type="SUPFAM" id="SSF110857">
    <property type="entry name" value="Gamma-glutamyl cyclotransferase-like"/>
    <property type="match status" value="1"/>
</dbReference>
<dbReference type="InterPro" id="IPR013024">
    <property type="entry name" value="GGCT-like"/>
</dbReference>
<organism evidence="6">
    <name type="scientific">Strongyloides stercoralis</name>
    <name type="common">Threadworm</name>
    <dbReference type="NCBI Taxonomy" id="6248"/>
    <lineage>
        <taxon>Eukaryota</taxon>
        <taxon>Metazoa</taxon>
        <taxon>Ecdysozoa</taxon>
        <taxon>Nematoda</taxon>
        <taxon>Chromadorea</taxon>
        <taxon>Rhabditida</taxon>
        <taxon>Tylenchina</taxon>
        <taxon>Panagrolaimomorpha</taxon>
        <taxon>Strongyloidoidea</taxon>
        <taxon>Strongyloididae</taxon>
        <taxon>Strongyloides</taxon>
    </lineage>
</organism>
<sequence>MTGTEDKAVNGDIFYYFAYGSNMLDERMKLMNKTAKYFGNGEVLGYKLAFYDHSDTWHGATASIEENPDSIIYGCIYSVSREEEAILDQQEKGYHRITIPVRNIKTKQVLYCRSYQISNPNKKENLPSSAYKIVFTTGAIMHKLPEKYLEYLLDIKDNGELDKINIPLKCLIDIQLP</sequence>
<evidence type="ECO:0000256" key="2">
    <source>
        <dbReference type="ARBA" id="ARBA00023239"/>
    </source>
</evidence>
<evidence type="ECO:0000256" key="3">
    <source>
        <dbReference type="PIRSR" id="PIRSR617939-1"/>
    </source>
</evidence>
<feature type="binding site" evidence="4">
    <location>
        <position position="131"/>
    </location>
    <ligand>
        <name>substrate</name>
    </ligand>
</feature>
<dbReference type="InterPro" id="IPR017939">
    <property type="entry name" value="G-Glutamylcylcotransferase"/>
</dbReference>
<keyword evidence="2" id="KW-0456">Lyase</keyword>
<dbReference type="InterPro" id="IPR036568">
    <property type="entry name" value="GGCT-like_sf"/>
</dbReference>
<evidence type="ECO:0000313" key="5">
    <source>
        <dbReference type="Proteomes" id="UP000035681"/>
    </source>
</evidence>
<reference evidence="6" key="1">
    <citation type="submission" date="2015-08" db="UniProtKB">
        <authorList>
            <consortium name="WormBaseParasite"/>
        </authorList>
    </citation>
    <scope>IDENTIFICATION</scope>
</reference>
<feature type="active site" description="Proton acceptor" evidence="3">
    <location>
        <position position="91"/>
    </location>
</feature>
<proteinExistence type="predicted"/>
<dbReference type="Proteomes" id="UP000035681">
    <property type="component" value="Unplaced"/>
</dbReference>
<dbReference type="WBParaSite" id="TCONS_00016461.p1">
    <property type="protein sequence ID" value="TCONS_00016461.p1"/>
    <property type="gene ID" value="XLOC_011062"/>
</dbReference>
<dbReference type="EC" id="4.3.2.9" evidence="1"/>
<dbReference type="PANTHER" id="PTHR12935:SF0">
    <property type="entry name" value="GAMMA-GLUTAMYLCYCLOTRANSFERASE"/>
    <property type="match status" value="1"/>
</dbReference>
<dbReference type="PANTHER" id="PTHR12935">
    <property type="entry name" value="GAMMA-GLUTAMYLCYCLOTRANSFERASE"/>
    <property type="match status" value="1"/>
</dbReference>
<dbReference type="GO" id="GO:0003839">
    <property type="term" value="F:gamma-glutamylcyclotransferase activity"/>
    <property type="evidence" value="ECO:0007669"/>
    <property type="project" value="UniProtKB-EC"/>
</dbReference>
<evidence type="ECO:0000313" key="6">
    <source>
        <dbReference type="WBParaSite" id="SSTP_0001236000.1"/>
    </source>
</evidence>
<keyword evidence="5" id="KW-1185">Reference proteome</keyword>
<evidence type="ECO:0000256" key="4">
    <source>
        <dbReference type="PIRSR" id="PIRSR617939-2"/>
    </source>
</evidence>
<feature type="binding site" evidence="4">
    <location>
        <begin position="16"/>
        <end position="21"/>
    </location>
    <ligand>
        <name>substrate</name>
    </ligand>
</feature>
<protein>
    <recommendedName>
        <fullName evidence="1">gamma-glutamylcyclotransferase</fullName>
        <ecNumber evidence="1">4.3.2.9</ecNumber>
    </recommendedName>
</protein>
<accession>A0A0K0ESD1</accession>
<dbReference type="AlphaFoldDB" id="A0A0K0ESD1"/>
<dbReference type="Gene3D" id="3.10.490.10">
    <property type="entry name" value="Gamma-glutamyl cyclotransferase-like"/>
    <property type="match status" value="1"/>
</dbReference>
<evidence type="ECO:0000256" key="1">
    <source>
        <dbReference type="ARBA" id="ARBA00012346"/>
    </source>
</evidence>
<dbReference type="CDD" id="cd06661">
    <property type="entry name" value="GGCT_like"/>
    <property type="match status" value="1"/>
</dbReference>
<dbReference type="STRING" id="6248.A0A0K0ESD1"/>
<dbReference type="WBParaSite" id="SSTP_0001236000.1">
    <property type="protein sequence ID" value="SSTP_0001236000.1"/>
    <property type="gene ID" value="SSTP_0001236000"/>
</dbReference>
<dbReference type="Pfam" id="PF13772">
    <property type="entry name" value="AIG2_2"/>
    <property type="match status" value="1"/>
</dbReference>
<name>A0A0K0ESD1_STRER</name>